<dbReference type="Gene3D" id="3.30.70.360">
    <property type="match status" value="1"/>
</dbReference>
<dbReference type="OrthoDB" id="9783294at2"/>
<accession>A0A4S8EZ58</accession>
<organism evidence="3 4">
    <name type="scientific">Lampropedia puyangensis</name>
    <dbReference type="NCBI Taxonomy" id="1330072"/>
    <lineage>
        <taxon>Bacteria</taxon>
        <taxon>Pseudomonadati</taxon>
        <taxon>Pseudomonadota</taxon>
        <taxon>Betaproteobacteria</taxon>
        <taxon>Burkholderiales</taxon>
        <taxon>Comamonadaceae</taxon>
        <taxon>Lampropedia</taxon>
    </lineage>
</organism>
<dbReference type="SUPFAM" id="SSF55031">
    <property type="entry name" value="Bacterial exopeptidase dimerisation domain"/>
    <property type="match status" value="1"/>
</dbReference>
<feature type="chain" id="PRO_5020282038" evidence="1">
    <location>
        <begin position="30"/>
        <end position="148"/>
    </location>
</feature>
<comment type="caution">
    <text evidence="3">The sequence shown here is derived from an EMBL/GenBank/DDBJ whole genome shotgun (WGS) entry which is preliminary data.</text>
</comment>
<gene>
    <name evidence="3" type="ORF">E9531_10645</name>
</gene>
<evidence type="ECO:0000256" key="1">
    <source>
        <dbReference type="SAM" id="SignalP"/>
    </source>
</evidence>
<dbReference type="GO" id="GO:0016787">
    <property type="term" value="F:hydrolase activity"/>
    <property type="evidence" value="ECO:0007669"/>
    <property type="project" value="UniProtKB-KW"/>
</dbReference>
<dbReference type="InterPro" id="IPR011650">
    <property type="entry name" value="Peptidase_M20_dimer"/>
</dbReference>
<evidence type="ECO:0000313" key="4">
    <source>
        <dbReference type="Proteomes" id="UP000308917"/>
    </source>
</evidence>
<evidence type="ECO:0000313" key="3">
    <source>
        <dbReference type="EMBL" id="THU00223.1"/>
    </source>
</evidence>
<dbReference type="AlphaFoldDB" id="A0A4S8EZ58"/>
<dbReference type="Proteomes" id="UP000308917">
    <property type="component" value="Unassembled WGS sequence"/>
</dbReference>
<evidence type="ECO:0000259" key="2">
    <source>
        <dbReference type="Pfam" id="PF07687"/>
    </source>
</evidence>
<reference evidence="3 4" key="1">
    <citation type="journal article" date="2015" name="Antonie Van Leeuwenhoek">
        <title>Lampropedia puyangensis sp. nov., isolated from symptomatic bark of Populus ? euramericana canker and emended description of Lampropedia hyalina (Ehrenberg 1832) Lee et al. 2004.</title>
        <authorList>
            <person name="Li Y."/>
            <person name="Wang T."/>
            <person name="Piao C.G."/>
            <person name="Wang L.F."/>
            <person name="Tian G.Z."/>
            <person name="Zhu T.H."/>
            <person name="Guo M.W."/>
        </authorList>
    </citation>
    <scope>NUCLEOTIDE SEQUENCE [LARGE SCALE GENOMIC DNA]</scope>
    <source>
        <strain evidence="3 4">2-bin</strain>
    </source>
</reference>
<keyword evidence="1" id="KW-0732">Signal</keyword>
<dbReference type="Pfam" id="PF07687">
    <property type="entry name" value="M20_dimer"/>
    <property type="match status" value="1"/>
</dbReference>
<proteinExistence type="predicted"/>
<dbReference type="EMBL" id="STFG01000011">
    <property type="protein sequence ID" value="THU00223.1"/>
    <property type="molecule type" value="Genomic_DNA"/>
</dbReference>
<name>A0A4S8EZ58_9BURK</name>
<keyword evidence="4" id="KW-1185">Reference proteome</keyword>
<sequence>MKKIFLTTLAALVSSTCLLSVGYAQTAAAAILVEFQGPGGHSSSNYGRTSALHAAARSIVKLQEAGLPMGSYSIAELTGGNSVNSIASDGKFIVKLNPQSGISPEDLLSKVNEAAKAGTDAENAFRNVKPGDLTAGAAADIRYSVQMQ</sequence>
<dbReference type="RefSeq" id="WP_136573747.1">
    <property type="nucleotide sequence ID" value="NZ_STFG01000011.1"/>
</dbReference>
<dbReference type="InterPro" id="IPR036264">
    <property type="entry name" value="Bact_exopeptidase_dim_dom"/>
</dbReference>
<feature type="domain" description="Peptidase M20 dimerisation" evidence="2">
    <location>
        <begin position="28"/>
        <end position="117"/>
    </location>
</feature>
<protein>
    <submittedName>
        <fullName evidence="3">Peptidase M20</fullName>
    </submittedName>
</protein>
<feature type="signal peptide" evidence="1">
    <location>
        <begin position="1"/>
        <end position="29"/>
    </location>
</feature>